<protein>
    <submittedName>
        <fullName evidence="2">Uncharacterized protein</fullName>
    </submittedName>
</protein>
<keyword evidence="1" id="KW-0472">Membrane</keyword>
<dbReference type="EMBL" id="CAADFC020000024">
    <property type="protein sequence ID" value="VIO75616.1"/>
    <property type="molecule type" value="Genomic_DNA"/>
</dbReference>
<name>A0A508TN03_9BRAD</name>
<keyword evidence="1" id="KW-1133">Transmembrane helix</keyword>
<accession>A0A508TN03</accession>
<gene>
    <name evidence="2" type="ORF">CI1B_59950</name>
</gene>
<dbReference type="Proteomes" id="UP000328092">
    <property type="component" value="Unassembled WGS sequence"/>
</dbReference>
<keyword evidence="1" id="KW-0812">Transmembrane</keyword>
<proteinExistence type="predicted"/>
<dbReference type="AlphaFoldDB" id="A0A508TN03"/>
<comment type="caution">
    <text evidence="2">The sequence shown here is derived from an EMBL/GenBank/DDBJ whole genome shotgun (WGS) entry which is preliminary data.</text>
</comment>
<evidence type="ECO:0000313" key="2">
    <source>
        <dbReference type="EMBL" id="VIO75616.1"/>
    </source>
</evidence>
<keyword evidence="3" id="KW-1185">Reference proteome</keyword>
<evidence type="ECO:0000313" key="3">
    <source>
        <dbReference type="Proteomes" id="UP000328092"/>
    </source>
</evidence>
<reference evidence="2" key="1">
    <citation type="submission" date="2019-02" db="EMBL/GenBank/DDBJ databases">
        <authorList>
            <person name="Pothier F.J."/>
        </authorList>
    </citation>
    <scope>NUCLEOTIDE SEQUENCE</scope>
    <source>
        <strain evidence="2">CI-1B</strain>
    </source>
</reference>
<sequence length="35" mass="3782">MASARKRLEQILFGLYIVAGAVGMMMEAIAQVVGR</sequence>
<organism evidence="2 3">
    <name type="scientific">Bradyrhizobium ivorense</name>
    <dbReference type="NCBI Taxonomy" id="2511166"/>
    <lineage>
        <taxon>Bacteria</taxon>
        <taxon>Pseudomonadati</taxon>
        <taxon>Pseudomonadota</taxon>
        <taxon>Alphaproteobacteria</taxon>
        <taxon>Hyphomicrobiales</taxon>
        <taxon>Nitrobacteraceae</taxon>
        <taxon>Bradyrhizobium</taxon>
    </lineage>
</organism>
<evidence type="ECO:0000256" key="1">
    <source>
        <dbReference type="SAM" id="Phobius"/>
    </source>
</evidence>
<feature type="transmembrane region" description="Helical" evidence="1">
    <location>
        <begin position="12"/>
        <end position="33"/>
    </location>
</feature>